<gene>
    <name evidence="4" type="ORF">PPSIR1_30474</name>
</gene>
<dbReference type="OrthoDB" id="5487947at2"/>
<keyword evidence="1 2" id="KW-0597">Phosphoprotein</keyword>
<dbReference type="InterPro" id="IPR025497">
    <property type="entry name" value="PatA-like_N"/>
</dbReference>
<dbReference type="PANTHER" id="PTHR44591">
    <property type="entry name" value="STRESS RESPONSE REGULATOR PROTEIN 1"/>
    <property type="match status" value="1"/>
</dbReference>
<dbReference type="InterPro" id="IPR001789">
    <property type="entry name" value="Sig_transdc_resp-reg_receiver"/>
</dbReference>
<dbReference type="SUPFAM" id="SSF52172">
    <property type="entry name" value="CheY-like"/>
    <property type="match status" value="1"/>
</dbReference>
<keyword evidence="5" id="KW-1185">Reference proteome</keyword>
<dbReference type="STRING" id="391625.PPSIR1_30474"/>
<accession>A6GGP3</accession>
<feature type="modified residue" description="4-aspartylphosphate" evidence="2">
    <location>
        <position position="172"/>
    </location>
</feature>
<dbReference type="Gene3D" id="3.40.50.2300">
    <property type="match status" value="1"/>
</dbReference>
<dbReference type="GO" id="GO:0000160">
    <property type="term" value="P:phosphorelay signal transduction system"/>
    <property type="evidence" value="ECO:0007669"/>
    <property type="project" value="InterPro"/>
</dbReference>
<proteinExistence type="predicted"/>
<evidence type="ECO:0000313" key="4">
    <source>
        <dbReference type="EMBL" id="EDM74943.1"/>
    </source>
</evidence>
<dbReference type="CDD" id="cd00156">
    <property type="entry name" value="REC"/>
    <property type="match status" value="1"/>
</dbReference>
<dbReference type="RefSeq" id="WP_006975881.1">
    <property type="nucleotide sequence ID" value="NZ_ABCS01000109.1"/>
</dbReference>
<dbReference type="PANTHER" id="PTHR44591:SF3">
    <property type="entry name" value="RESPONSE REGULATORY DOMAIN-CONTAINING PROTEIN"/>
    <property type="match status" value="1"/>
</dbReference>
<dbReference type="Pfam" id="PF14332">
    <property type="entry name" value="DUF4388"/>
    <property type="match status" value="1"/>
</dbReference>
<dbReference type="Proteomes" id="UP000005801">
    <property type="component" value="Unassembled WGS sequence"/>
</dbReference>
<dbReference type="SMART" id="SM00448">
    <property type="entry name" value="REC"/>
    <property type="match status" value="1"/>
</dbReference>
<dbReference type="PROSITE" id="PS50110">
    <property type="entry name" value="RESPONSE_REGULATORY"/>
    <property type="match status" value="1"/>
</dbReference>
<protein>
    <submittedName>
        <fullName evidence="4">Response regulator</fullName>
    </submittedName>
</protein>
<evidence type="ECO:0000256" key="1">
    <source>
        <dbReference type="ARBA" id="ARBA00022553"/>
    </source>
</evidence>
<reference evidence="4 5" key="1">
    <citation type="submission" date="2007-06" db="EMBL/GenBank/DDBJ databases">
        <authorList>
            <person name="Shimkets L."/>
            <person name="Ferriera S."/>
            <person name="Johnson J."/>
            <person name="Kravitz S."/>
            <person name="Beeson K."/>
            <person name="Sutton G."/>
            <person name="Rogers Y.-H."/>
            <person name="Friedman R."/>
            <person name="Frazier M."/>
            <person name="Venter J.C."/>
        </authorList>
    </citation>
    <scope>NUCLEOTIDE SEQUENCE [LARGE SCALE GENOMIC DNA]</scope>
    <source>
        <strain evidence="4 5">SIR-1</strain>
    </source>
</reference>
<feature type="domain" description="Response regulatory" evidence="3">
    <location>
        <begin position="123"/>
        <end position="239"/>
    </location>
</feature>
<dbReference type="AlphaFoldDB" id="A6GGP3"/>
<comment type="caution">
    <text evidence="4">The sequence shown here is derived from an EMBL/GenBank/DDBJ whole genome shotgun (WGS) entry which is preliminary data.</text>
</comment>
<evidence type="ECO:0000256" key="2">
    <source>
        <dbReference type="PROSITE-ProRule" id="PRU00169"/>
    </source>
</evidence>
<evidence type="ECO:0000313" key="5">
    <source>
        <dbReference type="Proteomes" id="UP000005801"/>
    </source>
</evidence>
<sequence>MPGPSSAKPPIFKISFESYDDFLVEYGDNLRRGILMLPGETGLAPDQPVRIKLILPDEHVLYLKGTTREPGKEAYGARKADDQIQVQLATYTAEQTAALEKCVSGVIAEEAAAEEASATGPINLLLVDDSVGVRIELGDALRDRGLRVRVAENGLVAIAAALKRPPDIILSDVEMPVMDGWTFLRMTRARQRLAHIPFVFFTRLTDDLSRLQAYRMGVEDFLGKDTGADEVLARLQGVLARHANRPGAPTSGAPMAMATGQGLRGDLEHVKLGSLMSFLESEKRTGKLHLDNGHDSAILDIVGGQLAGVENLGNYAHPHDRVFELLDWNAGAFEFASGEDEDGAPRKDEDLTPMTYLLMEHARRADEANSQG</sequence>
<organism evidence="4 5">
    <name type="scientific">Plesiocystis pacifica SIR-1</name>
    <dbReference type="NCBI Taxonomy" id="391625"/>
    <lineage>
        <taxon>Bacteria</taxon>
        <taxon>Pseudomonadati</taxon>
        <taxon>Myxococcota</taxon>
        <taxon>Polyangia</taxon>
        <taxon>Nannocystales</taxon>
        <taxon>Nannocystaceae</taxon>
        <taxon>Plesiocystis</taxon>
    </lineage>
</organism>
<dbReference type="EMBL" id="ABCS01000109">
    <property type="protein sequence ID" value="EDM74943.1"/>
    <property type="molecule type" value="Genomic_DNA"/>
</dbReference>
<name>A6GGP3_9BACT</name>
<dbReference type="InterPro" id="IPR050595">
    <property type="entry name" value="Bact_response_regulator"/>
</dbReference>
<dbReference type="eggNOG" id="COG0745">
    <property type="taxonomic scope" value="Bacteria"/>
</dbReference>
<evidence type="ECO:0000259" key="3">
    <source>
        <dbReference type="PROSITE" id="PS50110"/>
    </source>
</evidence>
<dbReference type="Pfam" id="PF00072">
    <property type="entry name" value="Response_reg"/>
    <property type="match status" value="1"/>
</dbReference>
<dbReference type="InterPro" id="IPR011006">
    <property type="entry name" value="CheY-like_superfamily"/>
</dbReference>